<reference evidence="4" key="1">
    <citation type="submission" date="2019-08" db="EMBL/GenBank/DDBJ databases">
        <title>The improved chromosome-level genome for the pearl oyster Pinctada fucata martensii using PacBio sequencing and Hi-C.</title>
        <authorList>
            <person name="Zheng Z."/>
        </authorList>
    </citation>
    <scope>NUCLEOTIDE SEQUENCE</scope>
    <source>
        <strain evidence="4">ZZ-2019</strain>
        <tissue evidence="4">Adductor muscle</tissue>
    </source>
</reference>
<accession>A0AA88XZG0</accession>
<feature type="domain" description="Major facilitator superfamily (MFS) profile" evidence="3">
    <location>
        <begin position="10"/>
        <end position="211"/>
    </location>
</feature>
<evidence type="ECO:0000313" key="4">
    <source>
        <dbReference type="EMBL" id="KAK3091086.1"/>
    </source>
</evidence>
<organism evidence="4 5">
    <name type="scientific">Pinctada imbricata</name>
    <name type="common">Atlantic pearl-oyster</name>
    <name type="synonym">Pinctada martensii</name>
    <dbReference type="NCBI Taxonomy" id="66713"/>
    <lineage>
        <taxon>Eukaryota</taxon>
        <taxon>Metazoa</taxon>
        <taxon>Spiralia</taxon>
        <taxon>Lophotrochozoa</taxon>
        <taxon>Mollusca</taxon>
        <taxon>Bivalvia</taxon>
        <taxon>Autobranchia</taxon>
        <taxon>Pteriomorphia</taxon>
        <taxon>Pterioida</taxon>
        <taxon>Pterioidea</taxon>
        <taxon>Pteriidae</taxon>
        <taxon>Pinctada</taxon>
    </lineage>
</organism>
<feature type="transmembrane region" description="Helical" evidence="2">
    <location>
        <begin position="77"/>
        <end position="94"/>
    </location>
</feature>
<gene>
    <name evidence="4" type="ORF">FSP39_017020</name>
</gene>
<feature type="transmembrane region" description="Helical" evidence="2">
    <location>
        <begin position="100"/>
        <end position="122"/>
    </location>
</feature>
<feature type="transmembrane region" description="Helical" evidence="2">
    <location>
        <begin position="44"/>
        <end position="65"/>
    </location>
</feature>
<dbReference type="Gene3D" id="1.20.1250.20">
    <property type="entry name" value="MFS general substrate transporter like domains"/>
    <property type="match status" value="1"/>
</dbReference>
<evidence type="ECO:0000313" key="5">
    <source>
        <dbReference type="Proteomes" id="UP001186944"/>
    </source>
</evidence>
<dbReference type="InterPro" id="IPR011701">
    <property type="entry name" value="MFS"/>
</dbReference>
<comment type="caution">
    <text evidence="4">The sequence shown here is derived from an EMBL/GenBank/DDBJ whole genome shotgun (WGS) entry which is preliminary data.</text>
</comment>
<evidence type="ECO:0000256" key="2">
    <source>
        <dbReference type="SAM" id="Phobius"/>
    </source>
</evidence>
<dbReference type="InterPro" id="IPR036259">
    <property type="entry name" value="MFS_trans_sf"/>
</dbReference>
<dbReference type="InterPro" id="IPR050327">
    <property type="entry name" value="Proton-linked_MCT"/>
</dbReference>
<dbReference type="PANTHER" id="PTHR11360">
    <property type="entry name" value="MONOCARBOXYLATE TRANSPORTER"/>
    <property type="match status" value="1"/>
</dbReference>
<dbReference type="SUPFAM" id="SSF103473">
    <property type="entry name" value="MFS general substrate transporter"/>
    <property type="match status" value="1"/>
</dbReference>
<keyword evidence="2" id="KW-1133">Transmembrane helix</keyword>
<dbReference type="Pfam" id="PF07690">
    <property type="entry name" value="MFS_1"/>
    <property type="match status" value="1"/>
</dbReference>
<dbReference type="AlphaFoldDB" id="A0AA88XZG0"/>
<dbReference type="PANTHER" id="PTHR11360:SF284">
    <property type="entry name" value="EG:103B4.3 PROTEIN-RELATED"/>
    <property type="match status" value="1"/>
</dbReference>
<dbReference type="InterPro" id="IPR020846">
    <property type="entry name" value="MFS_dom"/>
</dbReference>
<feature type="transmembrane region" description="Helical" evidence="2">
    <location>
        <begin position="165"/>
        <end position="184"/>
    </location>
</feature>
<feature type="transmembrane region" description="Helical" evidence="2">
    <location>
        <begin position="7"/>
        <end position="32"/>
    </location>
</feature>
<proteinExistence type="predicted"/>
<dbReference type="EMBL" id="VSWD01000010">
    <property type="protein sequence ID" value="KAK3091086.1"/>
    <property type="molecule type" value="Genomic_DNA"/>
</dbReference>
<protein>
    <recommendedName>
        <fullName evidence="3">Major facilitator superfamily (MFS) profile domain-containing protein</fullName>
    </recommendedName>
</protein>
<feature type="transmembrane region" description="Helical" evidence="2">
    <location>
        <begin position="134"/>
        <end position="153"/>
    </location>
</feature>
<dbReference type="GO" id="GO:0016020">
    <property type="term" value="C:membrane"/>
    <property type="evidence" value="ECO:0007669"/>
    <property type="project" value="UniProtKB-SubCell"/>
</dbReference>
<name>A0AA88XZG0_PINIB</name>
<evidence type="ECO:0000259" key="3">
    <source>
        <dbReference type="PROSITE" id="PS50850"/>
    </source>
</evidence>
<sequence length="211" mass="23404">MEIENPWGLVIIFSAFMIQVVAFGYSFAWGIYIVELLSLYQTSAWILALIGSVNIGIFLGAGPLVSLMMRFLSYRKVALIGAALSSLGMLIMPFTPAIELLLLFYGVMAGLGYCMLYIPSHVLSGLYYNKHRSLATGIATAGSGLGSIVYPLLTQYLINVYGWRGSMLILAGINMNTFWLSGLLRPAPVQVRTKGQSEKIHRHRYQPTLRW</sequence>
<dbReference type="GO" id="GO:0008028">
    <property type="term" value="F:monocarboxylic acid transmembrane transporter activity"/>
    <property type="evidence" value="ECO:0007669"/>
    <property type="project" value="TreeGrafter"/>
</dbReference>
<keyword evidence="2" id="KW-0472">Membrane</keyword>
<dbReference type="Proteomes" id="UP001186944">
    <property type="component" value="Unassembled WGS sequence"/>
</dbReference>
<keyword evidence="5" id="KW-1185">Reference proteome</keyword>
<evidence type="ECO:0000256" key="1">
    <source>
        <dbReference type="ARBA" id="ARBA00004141"/>
    </source>
</evidence>
<keyword evidence="2" id="KW-0812">Transmembrane</keyword>
<dbReference type="PROSITE" id="PS50850">
    <property type="entry name" value="MFS"/>
    <property type="match status" value="1"/>
</dbReference>
<comment type="subcellular location">
    <subcellularLocation>
        <location evidence="1">Membrane</location>
        <topology evidence="1">Multi-pass membrane protein</topology>
    </subcellularLocation>
</comment>